<feature type="signal peptide" evidence="2">
    <location>
        <begin position="1"/>
        <end position="15"/>
    </location>
</feature>
<comment type="similarity">
    <text evidence="1">Belongs to the glycosyl hydrolase 16 family.</text>
</comment>
<evidence type="ECO:0000256" key="1">
    <source>
        <dbReference type="ARBA" id="ARBA00006865"/>
    </source>
</evidence>
<evidence type="ECO:0000259" key="3">
    <source>
        <dbReference type="PROSITE" id="PS51762"/>
    </source>
</evidence>
<keyword evidence="2" id="KW-0732">Signal</keyword>
<dbReference type="AlphaFoldDB" id="Q9U0G4"/>
<name>Q9U0G4_PACLE</name>
<dbReference type="EMBL" id="AJ250128">
    <property type="protein sequence ID" value="CAB65353.1"/>
    <property type="molecule type" value="mRNA"/>
</dbReference>
<protein>
    <submittedName>
        <fullName evidence="4">Lipopolysaccharide and beta-1,3-glucan binding protein</fullName>
    </submittedName>
</protein>
<reference evidence="4" key="1">
    <citation type="journal article" date="2000" name="J. Biol. Chem.">
        <title>A lipopolysaccharide- and beta-1,3-glucan-binding protein from hemocytes of the freshwater crayfish Pacifastacus leniusculus. Purification, characterization, and cDNA cloning.</title>
        <authorList>
            <person name="Lee S.Y."/>
            <person name="Wang R."/>
            <person name="Soderhall K."/>
        </authorList>
    </citation>
    <scope>NUCLEOTIDE SEQUENCE</scope>
    <source>
        <tissue evidence="4">Hemocytes</tissue>
    </source>
</reference>
<feature type="domain" description="GH16" evidence="3">
    <location>
        <begin position="20"/>
        <end position="359"/>
    </location>
</feature>
<organism evidence="4">
    <name type="scientific">Pacifastacus leniusculus</name>
    <name type="common">Signal crayfish</name>
    <dbReference type="NCBI Taxonomy" id="6720"/>
    <lineage>
        <taxon>Eukaryota</taxon>
        <taxon>Metazoa</taxon>
        <taxon>Ecdysozoa</taxon>
        <taxon>Arthropoda</taxon>
        <taxon>Crustacea</taxon>
        <taxon>Multicrustacea</taxon>
        <taxon>Malacostraca</taxon>
        <taxon>Eumalacostraca</taxon>
        <taxon>Eucarida</taxon>
        <taxon>Decapoda</taxon>
        <taxon>Pleocyemata</taxon>
        <taxon>Astacidea</taxon>
        <taxon>Astacoidea</taxon>
        <taxon>Astacidae</taxon>
        <taxon>Pacifastacus</taxon>
    </lineage>
</organism>
<dbReference type="PROSITE" id="PS51762">
    <property type="entry name" value="GH16_2"/>
    <property type="match status" value="1"/>
</dbReference>
<evidence type="ECO:0000256" key="2">
    <source>
        <dbReference type="SAM" id="SignalP"/>
    </source>
</evidence>
<dbReference type="GO" id="GO:0005975">
    <property type="term" value="P:carbohydrate metabolic process"/>
    <property type="evidence" value="ECO:0007669"/>
    <property type="project" value="InterPro"/>
</dbReference>
<dbReference type="InterPro" id="IPR050546">
    <property type="entry name" value="Glycosyl_Hydrlase_16"/>
</dbReference>
<sequence length="361" mass="41043">MRALCFLLLACGALAVDVLDPGSCSSFPCLIFNDDFNDLNRNVWKPEVTMSGGGNWEFQMYLNNPSLGYTRDSTLIIKPELTSKWYSEHFLFNDELNLGDKCTDHRDYGCVRKGTSEHIINPIMSAKFTTHPSFAFRYGRVEVRAKMPRGDWLWPAIWLMPKDSRYGGWPASGEIDIVESRGNNDYGNLGHQHAGSTLHWGPNPQANMFLKTHKTYSANDGSFANNFHIWRMDWTRDNMKFYVDDQLQLTVDPGSNFWDFGGLGNSQNNPWRDGSKMAPFDQKFYLILNLAVGGTNGYFPDGVSSNPAKPWNNASPHASRDFWNARGSWLPSWEHGEGHISENAALKVDYVKVWKMESVEQ</sequence>
<dbReference type="PANTHER" id="PTHR10963">
    <property type="entry name" value="GLYCOSYL HYDROLASE-RELATED"/>
    <property type="match status" value="1"/>
</dbReference>
<accession>Q9U0G4</accession>
<dbReference type="InterPro" id="IPR000757">
    <property type="entry name" value="Beta-glucanase-like"/>
</dbReference>
<dbReference type="InterPro" id="IPR013320">
    <property type="entry name" value="ConA-like_dom_sf"/>
</dbReference>
<gene>
    <name evidence="4" type="primary">lgbp</name>
</gene>
<feature type="chain" id="PRO_5013175491" evidence="2">
    <location>
        <begin position="16"/>
        <end position="361"/>
    </location>
</feature>
<dbReference type="GO" id="GO:0004553">
    <property type="term" value="F:hydrolase activity, hydrolyzing O-glycosyl compounds"/>
    <property type="evidence" value="ECO:0007669"/>
    <property type="project" value="InterPro"/>
</dbReference>
<dbReference type="SUPFAM" id="SSF49899">
    <property type="entry name" value="Concanavalin A-like lectins/glucanases"/>
    <property type="match status" value="1"/>
</dbReference>
<proteinExistence type="evidence at transcript level"/>
<dbReference type="PANTHER" id="PTHR10963:SF55">
    <property type="entry name" value="GLYCOSIDE HYDROLASE FAMILY 16 PROTEIN"/>
    <property type="match status" value="1"/>
</dbReference>
<evidence type="ECO:0000313" key="4">
    <source>
        <dbReference type="EMBL" id="CAB65353.1"/>
    </source>
</evidence>
<dbReference type="CAZy" id="GH16">
    <property type="family name" value="Glycoside Hydrolase Family 16"/>
</dbReference>
<dbReference type="Gene3D" id="2.60.120.200">
    <property type="match status" value="1"/>
</dbReference>
<dbReference type="Pfam" id="PF00722">
    <property type="entry name" value="Glyco_hydro_16"/>
    <property type="match status" value="1"/>
</dbReference>
<dbReference type="CDD" id="cd08024">
    <property type="entry name" value="GH16_CCF"/>
    <property type="match status" value="1"/>
</dbReference>